<feature type="compositionally biased region" description="Pro residues" evidence="3">
    <location>
        <begin position="1"/>
        <end position="19"/>
    </location>
</feature>
<evidence type="ECO:0000313" key="5">
    <source>
        <dbReference type="EMBL" id="MFC3181015.1"/>
    </source>
</evidence>
<keyword evidence="1 2" id="KW-0597">Phosphoprotein</keyword>
<dbReference type="SMART" id="SM00448">
    <property type="entry name" value="REC"/>
    <property type="match status" value="1"/>
</dbReference>
<dbReference type="CDD" id="cd00156">
    <property type="entry name" value="REC"/>
    <property type="match status" value="1"/>
</dbReference>
<protein>
    <submittedName>
        <fullName evidence="5">Response regulator</fullName>
    </submittedName>
</protein>
<comment type="caution">
    <text evidence="5">The sequence shown here is derived from an EMBL/GenBank/DDBJ whole genome shotgun (WGS) entry which is preliminary data.</text>
</comment>
<dbReference type="Gene3D" id="3.40.50.2300">
    <property type="match status" value="1"/>
</dbReference>
<accession>A0ABV7IXJ1</accession>
<evidence type="ECO:0000259" key="4">
    <source>
        <dbReference type="PROSITE" id="PS50110"/>
    </source>
</evidence>
<dbReference type="SUPFAM" id="SSF52172">
    <property type="entry name" value="CheY-like"/>
    <property type="match status" value="1"/>
</dbReference>
<evidence type="ECO:0000256" key="1">
    <source>
        <dbReference type="ARBA" id="ARBA00022553"/>
    </source>
</evidence>
<gene>
    <name evidence="5" type="ORF">ACFOGH_08450</name>
</gene>
<feature type="domain" description="Response regulatory" evidence="4">
    <location>
        <begin position="36"/>
        <end position="149"/>
    </location>
</feature>
<feature type="modified residue" description="4-aspartylphosphate" evidence="2">
    <location>
        <position position="85"/>
    </location>
</feature>
<name>A0ABV7IXJ1_9RHOB</name>
<proteinExistence type="predicted"/>
<dbReference type="EMBL" id="JBHRTO010000001">
    <property type="protein sequence ID" value="MFC3181015.1"/>
    <property type="molecule type" value="Genomic_DNA"/>
</dbReference>
<reference evidence="6" key="1">
    <citation type="journal article" date="2019" name="Int. J. Syst. Evol. Microbiol.">
        <title>The Global Catalogue of Microorganisms (GCM) 10K type strain sequencing project: providing services to taxonomists for standard genome sequencing and annotation.</title>
        <authorList>
            <consortium name="The Broad Institute Genomics Platform"/>
            <consortium name="The Broad Institute Genome Sequencing Center for Infectious Disease"/>
            <person name="Wu L."/>
            <person name="Ma J."/>
        </authorList>
    </citation>
    <scope>NUCLEOTIDE SEQUENCE [LARGE SCALE GENOMIC DNA]</scope>
    <source>
        <strain evidence="6">KCTC 52039</strain>
    </source>
</reference>
<keyword evidence="6" id="KW-1185">Reference proteome</keyword>
<sequence length="251" mass="26384">MPHSPAPETPHDPPLPPGFALPSLTATADLPLHGVTILVVEDSRYACEALRLMSQRAGARLRRADTLAAARAHLRVYRPDVVIIDLGLPDGRGEALIRELAMARQRPLAVLGTSGNPEGRGSALAAGAEGFLDKPLESFVRFCTLLRQFLPGLAPAEVEDAAICPDPLALQDDLSRAAVALSADPDADGRRYLTGFVMGVAHHAHDAALARAASAAVVPQAGGLEQLRGLLDKRLTVTNTAATFAPKPESV</sequence>
<feature type="region of interest" description="Disordered" evidence="3">
    <location>
        <begin position="1"/>
        <end position="20"/>
    </location>
</feature>
<dbReference type="PROSITE" id="PS50110">
    <property type="entry name" value="RESPONSE_REGULATORY"/>
    <property type="match status" value="1"/>
</dbReference>
<evidence type="ECO:0000256" key="3">
    <source>
        <dbReference type="SAM" id="MobiDB-lite"/>
    </source>
</evidence>
<organism evidence="5 6">
    <name type="scientific">Cypionkella sinensis</name>
    <dbReference type="NCBI Taxonomy" id="1756043"/>
    <lineage>
        <taxon>Bacteria</taxon>
        <taxon>Pseudomonadati</taxon>
        <taxon>Pseudomonadota</taxon>
        <taxon>Alphaproteobacteria</taxon>
        <taxon>Rhodobacterales</taxon>
        <taxon>Paracoccaceae</taxon>
        <taxon>Cypionkella</taxon>
    </lineage>
</organism>
<dbReference type="RefSeq" id="WP_380072630.1">
    <property type="nucleotide sequence ID" value="NZ_JBHRTO010000001.1"/>
</dbReference>
<dbReference type="InterPro" id="IPR050595">
    <property type="entry name" value="Bact_response_regulator"/>
</dbReference>
<dbReference type="InterPro" id="IPR001789">
    <property type="entry name" value="Sig_transdc_resp-reg_receiver"/>
</dbReference>
<dbReference type="Proteomes" id="UP001595547">
    <property type="component" value="Unassembled WGS sequence"/>
</dbReference>
<evidence type="ECO:0000256" key="2">
    <source>
        <dbReference type="PROSITE-ProRule" id="PRU00169"/>
    </source>
</evidence>
<dbReference type="Pfam" id="PF00072">
    <property type="entry name" value="Response_reg"/>
    <property type="match status" value="1"/>
</dbReference>
<evidence type="ECO:0000313" key="6">
    <source>
        <dbReference type="Proteomes" id="UP001595547"/>
    </source>
</evidence>
<dbReference type="PANTHER" id="PTHR44591">
    <property type="entry name" value="STRESS RESPONSE REGULATOR PROTEIN 1"/>
    <property type="match status" value="1"/>
</dbReference>
<dbReference type="InterPro" id="IPR011006">
    <property type="entry name" value="CheY-like_superfamily"/>
</dbReference>
<dbReference type="PANTHER" id="PTHR44591:SF3">
    <property type="entry name" value="RESPONSE REGULATORY DOMAIN-CONTAINING PROTEIN"/>
    <property type="match status" value="1"/>
</dbReference>